<dbReference type="GO" id="GO:0005737">
    <property type="term" value="C:cytoplasm"/>
    <property type="evidence" value="ECO:0007669"/>
    <property type="project" value="TreeGrafter"/>
</dbReference>
<feature type="domain" description="Chorismate-utilising enzyme C-terminal" evidence="11">
    <location>
        <begin position="500"/>
        <end position="779"/>
    </location>
</feature>
<dbReference type="Gene3D" id="3.60.120.10">
    <property type="entry name" value="Anthranilate synthase"/>
    <property type="match status" value="1"/>
</dbReference>
<comment type="catalytic activity">
    <reaction evidence="1">
        <text>chorismate + L-glutamine = 4-amino-4-deoxychorismate + L-glutamate</text>
        <dbReference type="Rhea" id="RHEA:11672"/>
        <dbReference type="ChEBI" id="CHEBI:29748"/>
        <dbReference type="ChEBI" id="CHEBI:29985"/>
        <dbReference type="ChEBI" id="CHEBI:58359"/>
        <dbReference type="ChEBI" id="CHEBI:58406"/>
        <dbReference type="EC" id="2.6.1.85"/>
    </reaction>
</comment>
<evidence type="ECO:0000256" key="5">
    <source>
        <dbReference type="ARBA" id="ARBA00022679"/>
    </source>
</evidence>
<dbReference type="Pfam" id="PF00425">
    <property type="entry name" value="Chorismate_bind"/>
    <property type="match status" value="1"/>
</dbReference>
<reference evidence="13 14" key="1">
    <citation type="journal article" date="2016" name="Proc. Natl. Acad. Sci. U.S.A.">
        <title>Comparative genomics of biotechnologically important yeasts.</title>
        <authorList>
            <person name="Riley R."/>
            <person name="Haridas S."/>
            <person name="Wolfe K.H."/>
            <person name="Lopes M.R."/>
            <person name="Hittinger C.T."/>
            <person name="Goeker M."/>
            <person name="Salamov A.A."/>
            <person name="Wisecaver J.H."/>
            <person name="Long T.M."/>
            <person name="Calvey C.H."/>
            <person name="Aerts A.L."/>
            <person name="Barry K.W."/>
            <person name="Choi C."/>
            <person name="Clum A."/>
            <person name="Coughlan A.Y."/>
            <person name="Deshpande S."/>
            <person name="Douglass A.P."/>
            <person name="Hanson S.J."/>
            <person name="Klenk H.-P."/>
            <person name="LaButti K.M."/>
            <person name="Lapidus A."/>
            <person name="Lindquist E.A."/>
            <person name="Lipzen A.M."/>
            <person name="Meier-Kolthoff J.P."/>
            <person name="Ohm R.A."/>
            <person name="Otillar R.P."/>
            <person name="Pangilinan J.L."/>
            <person name="Peng Y."/>
            <person name="Rokas A."/>
            <person name="Rosa C.A."/>
            <person name="Scheuner C."/>
            <person name="Sibirny A.A."/>
            <person name="Slot J.C."/>
            <person name="Stielow J.B."/>
            <person name="Sun H."/>
            <person name="Kurtzman C.P."/>
            <person name="Blackwell M."/>
            <person name="Grigoriev I.V."/>
            <person name="Jeffries T.W."/>
        </authorList>
    </citation>
    <scope>NUCLEOTIDE SEQUENCE [LARGE SCALE GENOMIC DNA]</scope>
    <source>
        <strain evidence="13 14">DSM 6958</strain>
    </source>
</reference>
<dbReference type="GO" id="GO:0000162">
    <property type="term" value="P:L-tryptophan biosynthetic process"/>
    <property type="evidence" value="ECO:0007669"/>
    <property type="project" value="TreeGrafter"/>
</dbReference>
<evidence type="ECO:0000256" key="2">
    <source>
        <dbReference type="ARBA" id="ARBA00005009"/>
    </source>
</evidence>
<dbReference type="PRINTS" id="PR00097">
    <property type="entry name" value="ANTSNTHASEII"/>
</dbReference>
<dbReference type="Pfam" id="PF00117">
    <property type="entry name" value="GATase"/>
    <property type="match status" value="1"/>
</dbReference>
<dbReference type="InterPro" id="IPR015890">
    <property type="entry name" value="Chorismate_C"/>
</dbReference>
<evidence type="ECO:0000256" key="7">
    <source>
        <dbReference type="ARBA" id="ARBA00022962"/>
    </source>
</evidence>
<dbReference type="Gene3D" id="3.40.50.880">
    <property type="match status" value="1"/>
</dbReference>
<feature type="domain" description="Glutamine amidotransferase" evidence="10">
    <location>
        <begin position="23"/>
        <end position="222"/>
    </location>
</feature>
<dbReference type="InterPro" id="IPR006805">
    <property type="entry name" value="Anth_synth_I_N"/>
</dbReference>
<keyword evidence="7" id="KW-0315">Glutamine amidotransferase</keyword>
<dbReference type="EC" id="2.6.1.85" evidence="4"/>
<feature type="domain" description="Anthranilate synthase component I N-terminal" evidence="12">
    <location>
        <begin position="300"/>
        <end position="444"/>
    </location>
</feature>
<dbReference type="OrthoDB" id="64220at2759"/>
<dbReference type="InterPro" id="IPR017926">
    <property type="entry name" value="GATASE"/>
</dbReference>
<evidence type="ECO:0000256" key="1">
    <source>
        <dbReference type="ARBA" id="ARBA00001000"/>
    </source>
</evidence>
<dbReference type="SUPFAM" id="SSF56322">
    <property type="entry name" value="ADC synthase"/>
    <property type="match status" value="1"/>
</dbReference>
<dbReference type="EMBL" id="KV454407">
    <property type="protein sequence ID" value="ODQ67439.1"/>
    <property type="molecule type" value="Genomic_DNA"/>
</dbReference>
<evidence type="ECO:0000256" key="3">
    <source>
        <dbReference type="ARBA" id="ARBA00005970"/>
    </source>
</evidence>
<dbReference type="GO" id="GO:0046656">
    <property type="term" value="P:folic acid biosynthetic process"/>
    <property type="evidence" value="ECO:0007669"/>
    <property type="project" value="UniProtKB-KW"/>
</dbReference>
<dbReference type="AlphaFoldDB" id="A0A1E3PPS6"/>
<dbReference type="InterPro" id="IPR029062">
    <property type="entry name" value="Class_I_gatase-like"/>
</dbReference>
<dbReference type="Pfam" id="PF04715">
    <property type="entry name" value="Anth_synt_I_N"/>
    <property type="match status" value="1"/>
</dbReference>
<name>A0A1E3PPS6_9ASCO</name>
<organism evidence="13 14">
    <name type="scientific">Nadsonia fulvescens var. elongata DSM 6958</name>
    <dbReference type="NCBI Taxonomy" id="857566"/>
    <lineage>
        <taxon>Eukaryota</taxon>
        <taxon>Fungi</taxon>
        <taxon>Dikarya</taxon>
        <taxon>Ascomycota</taxon>
        <taxon>Saccharomycotina</taxon>
        <taxon>Dipodascomycetes</taxon>
        <taxon>Dipodascales</taxon>
        <taxon>Dipodascales incertae sedis</taxon>
        <taxon>Nadsonia</taxon>
    </lineage>
</organism>
<dbReference type="InterPro" id="IPR006221">
    <property type="entry name" value="TrpG/PapA_dom"/>
</dbReference>
<dbReference type="GO" id="GO:0008153">
    <property type="term" value="P:4-aminobenzoate biosynthetic process"/>
    <property type="evidence" value="ECO:0007669"/>
    <property type="project" value="TreeGrafter"/>
</dbReference>
<dbReference type="PROSITE" id="PS51273">
    <property type="entry name" value="GATASE_TYPE_1"/>
    <property type="match status" value="1"/>
</dbReference>
<dbReference type="InterPro" id="IPR019999">
    <property type="entry name" value="Anth_synth_I-like"/>
</dbReference>
<evidence type="ECO:0000256" key="4">
    <source>
        <dbReference type="ARBA" id="ARBA00013139"/>
    </source>
</evidence>
<evidence type="ECO:0000259" key="11">
    <source>
        <dbReference type="Pfam" id="PF00425"/>
    </source>
</evidence>
<dbReference type="STRING" id="857566.A0A1E3PPS6"/>
<dbReference type="NCBIfam" id="TIGR00566">
    <property type="entry name" value="trpG_papA"/>
    <property type="match status" value="1"/>
</dbReference>
<dbReference type="InterPro" id="IPR010117">
    <property type="entry name" value="PabB_fungal"/>
</dbReference>
<dbReference type="Proteomes" id="UP000095009">
    <property type="component" value="Unassembled WGS sequence"/>
</dbReference>
<proteinExistence type="inferred from homology"/>
<comment type="pathway">
    <text evidence="2">Cofactor biosynthesis; tetrahydrofolate biosynthesis; 4-aminobenzoate from chorismate: step 1/2.</text>
</comment>
<keyword evidence="14" id="KW-1185">Reference proteome</keyword>
<protein>
    <recommendedName>
        <fullName evidence="4">aminodeoxychorismate synthase</fullName>
        <ecNumber evidence="4">2.6.1.85</ecNumber>
    </recommendedName>
    <alternativeName>
        <fullName evidence="8">Para-aminobenzoate synthase</fullName>
    </alternativeName>
    <alternativeName>
        <fullName evidence="9">p-aminobenzoic acid synthase</fullName>
    </alternativeName>
</protein>
<dbReference type="PRINTS" id="PR00096">
    <property type="entry name" value="GATASE"/>
</dbReference>
<keyword evidence="6" id="KW-0289">Folate biosynthesis</keyword>
<comment type="similarity">
    <text evidence="3">In the C-terminal section; belongs to the anthranilate synthase component I family.</text>
</comment>
<dbReference type="InterPro" id="IPR005801">
    <property type="entry name" value="ADC_synthase"/>
</dbReference>
<keyword evidence="5" id="KW-0808">Transferase</keyword>
<evidence type="ECO:0000256" key="9">
    <source>
        <dbReference type="ARBA" id="ARBA00031904"/>
    </source>
</evidence>
<dbReference type="PRINTS" id="PR00099">
    <property type="entry name" value="CPSGATASE"/>
</dbReference>
<dbReference type="GO" id="GO:0046654">
    <property type="term" value="P:tetrahydrofolate biosynthetic process"/>
    <property type="evidence" value="ECO:0007669"/>
    <property type="project" value="UniProtKB-UniPathway"/>
</dbReference>
<dbReference type="PANTHER" id="PTHR11236:SF18">
    <property type="entry name" value="AMINODEOXYCHORISMATE SYNTHASE"/>
    <property type="match status" value="1"/>
</dbReference>
<accession>A0A1E3PPS6</accession>
<dbReference type="PANTHER" id="PTHR11236">
    <property type="entry name" value="AMINOBENZOATE/ANTHRANILATE SYNTHASE"/>
    <property type="match status" value="1"/>
</dbReference>
<gene>
    <name evidence="13" type="ORF">NADFUDRAFT_81914</name>
</gene>
<evidence type="ECO:0000259" key="12">
    <source>
        <dbReference type="Pfam" id="PF04715"/>
    </source>
</evidence>
<evidence type="ECO:0000313" key="13">
    <source>
        <dbReference type="EMBL" id="ODQ67439.1"/>
    </source>
</evidence>
<evidence type="ECO:0000259" key="10">
    <source>
        <dbReference type="Pfam" id="PF00117"/>
    </source>
</evidence>
<dbReference type="NCBIfam" id="TIGR01823">
    <property type="entry name" value="PabB-fungal"/>
    <property type="match status" value="1"/>
</dbReference>
<dbReference type="CDD" id="cd01743">
    <property type="entry name" value="GATase1_Anthranilate_Synthase"/>
    <property type="match status" value="1"/>
</dbReference>
<dbReference type="UniPathway" id="UPA00077">
    <property type="reaction ID" value="UER00149"/>
</dbReference>
<sequence length="788" mass="88491">MKNNIEMTAGQSPRNALIGGKILLIDSYDSFSFNLSTQIRNVTGAEVTTIHNDSMSSKELIDDYLPYFDAVVVGPGPGHPSIASDVGVLPDLWQLSADQIIPIFGVCLGFQSMCLANGSQVVRLSDVKHGQKAIIEHSSQDIFAGIPDRFESVRYHSLHILLADESENTDIVPLAWTNDPDNTPHTQVLMAGKHASKPYWGVQYHPESICSSNGEDVLSNFWKMAQAWSRDNNRKTKYNQAATRKLSEKYSIKPRAYIASKKIQDPPATVNFERLNFDASIFKNEEYPEVSIIIGDLLRKNKVEFTLLNSASVPGRWSIIGIVEPNSTNCITYYTGTSPDQVFLKKWGQAKNEKDGVDLDQDGIWGYLARYMAPKIEQFKNAVGPPDSPFLGGLVGYFSYESGESCYSDKLINTTPIDKPYPDVNLVDIERTILFDALTNSLYLVSIKENDHAWIKETARLIQTEVLDPTKNHKSFIDSIPFSCSAYLDGVKPQYKLPEKQSYIDKIKKAQEYLRSGDSYELCVTAQTTIKTSRSLDPWDLYKTLYIRNPAPYSCFLNLQHASLVGASPERFVSWNKQGICEFRPIKGTVRNTPEVTREMAERILSTPKELAENLMIVDLIRHDLNQLLENVSVKKLMGIEEYKTVYQLVSVISGQLVGDYSGIDVLAHSLPPGSMTGAPKIRSVEILHELEDYKRRGIYSGVCGYWSVHDEADWSVVIRSAFNYHDEKALWSTEEDNDGNTMPHTKNDHLCDVWRIGAGGAITVLSDPENEWDEMIVKLESALQAFL</sequence>
<evidence type="ECO:0000256" key="8">
    <source>
        <dbReference type="ARBA" id="ARBA00031329"/>
    </source>
</evidence>
<dbReference type="GO" id="GO:0046820">
    <property type="term" value="F:4-amino-4-deoxychorismate synthase activity"/>
    <property type="evidence" value="ECO:0007669"/>
    <property type="project" value="UniProtKB-EC"/>
</dbReference>
<evidence type="ECO:0000256" key="6">
    <source>
        <dbReference type="ARBA" id="ARBA00022909"/>
    </source>
</evidence>
<evidence type="ECO:0000313" key="14">
    <source>
        <dbReference type="Proteomes" id="UP000095009"/>
    </source>
</evidence>
<dbReference type="SUPFAM" id="SSF52317">
    <property type="entry name" value="Class I glutamine amidotransferase-like"/>
    <property type="match status" value="1"/>
</dbReference>